<dbReference type="OrthoDB" id="416217at2759"/>
<name>A0A9P9E3I7_9PLEO</name>
<keyword evidence="4" id="KW-1185">Reference proteome</keyword>
<dbReference type="PANTHER" id="PTHR47784">
    <property type="entry name" value="STEROL UPTAKE CONTROL PROTEIN 2"/>
    <property type="match status" value="1"/>
</dbReference>
<accession>A0A9P9E3I7</accession>
<comment type="caution">
    <text evidence="3">The sequence shown here is derived from an EMBL/GenBank/DDBJ whole genome shotgun (WGS) entry which is preliminary data.</text>
</comment>
<evidence type="ECO:0000313" key="3">
    <source>
        <dbReference type="EMBL" id="KAH7130072.1"/>
    </source>
</evidence>
<dbReference type="SUPFAM" id="SSF57701">
    <property type="entry name" value="Zn2/Cys6 DNA-binding domain"/>
    <property type="match status" value="1"/>
</dbReference>
<dbReference type="Pfam" id="PF00172">
    <property type="entry name" value="Zn_clus"/>
    <property type="match status" value="1"/>
</dbReference>
<dbReference type="AlphaFoldDB" id="A0A9P9E3I7"/>
<keyword evidence="1" id="KW-0539">Nucleus</keyword>
<dbReference type="GO" id="GO:0008270">
    <property type="term" value="F:zinc ion binding"/>
    <property type="evidence" value="ECO:0007669"/>
    <property type="project" value="InterPro"/>
</dbReference>
<dbReference type="Proteomes" id="UP000700596">
    <property type="component" value="Unassembled WGS sequence"/>
</dbReference>
<evidence type="ECO:0000259" key="2">
    <source>
        <dbReference type="PROSITE" id="PS50048"/>
    </source>
</evidence>
<evidence type="ECO:0000256" key="1">
    <source>
        <dbReference type="ARBA" id="ARBA00023242"/>
    </source>
</evidence>
<organism evidence="3 4">
    <name type="scientific">Dendryphion nanum</name>
    <dbReference type="NCBI Taxonomy" id="256645"/>
    <lineage>
        <taxon>Eukaryota</taxon>
        <taxon>Fungi</taxon>
        <taxon>Dikarya</taxon>
        <taxon>Ascomycota</taxon>
        <taxon>Pezizomycotina</taxon>
        <taxon>Dothideomycetes</taxon>
        <taxon>Pleosporomycetidae</taxon>
        <taxon>Pleosporales</taxon>
        <taxon>Torulaceae</taxon>
        <taxon>Dendryphion</taxon>
    </lineage>
</organism>
<dbReference type="InterPro" id="IPR053157">
    <property type="entry name" value="Sterol_Uptake_Regulator"/>
</dbReference>
<dbReference type="EMBL" id="JAGMWT010000004">
    <property type="protein sequence ID" value="KAH7130072.1"/>
    <property type="molecule type" value="Genomic_DNA"/>
</dbReference>
<dbReference type="CDD" id="cd00067">
    <property type="entry name" value="GAL4"/>
    <property type="match status" value="1"/>
</dbReference>
<dbReference type="InterPro" id="IPR036864">
    <property type="entry name" value="Zn2-C6_fun-type_DNA-bd_sf"/>
</dbReference>
<dbReference type="PROSITE" id="PS00463">
    <property type="entry name" value="ZN2_CY6_FUNGAL_1"/>
    <property type="match status" value="1"/>
</dbReference>
<dbReference type="InterPro" id="IPR001138">
    <property type="entry name" value="Zn2Cys6_DnaBD"/>
</dbReference>
<evidence type="ECO:0000313" key="4">
    <source>
        <dbReference type="Proteomes" id="UP000700596"/>
    </source>
</evidence>
<dbReference type="PANTHER" id="PTHR47784:SF9">
    <property type="entry name" value="ZN(II)2CYS6 TRANSCRIPTION FACTOR (EUROFUNG)"/>
    <property type="match status" value="1"/>
</dbReference>
<dbReference type="Pfam" id="PF11951">
    <property type="entry name" value="Fungal_trans_2"/>
    <property type="match status" value="1"/>
</dbReference>
<sequence length="465" mass="52502">MDQGQVSTFRVSLRNTLGDVVCGANGFGGVEENGDAVSQTQVIHTRRPHNKSRGGCEACKRRRRKCDEVKPTCTPCSKRTAPCHYLTTTSHPILPSTKRTTFHPLSPRSIPPTHIAKLWPGLWPGAYTPSILAPTTSSSKSITHTSHDLYLIHHFLSTTVSDFETPSFPIYSTSGLQLAKQSPYLMHAILALSACHLQHLGLSPTHALQFRAPEAFHAHLASSGLRNAVRGEIKSTAEADTILTTSMLLNTLTFCVADYRDTEDVSSYRARTGTGIEGLRWDWMRIQIGITELLYQTRPWRPDSMWMPLFIATHERSALLAAERESELGGLLREFCERQREREGGRNKECEEREDMYDELVEMLTPLIERKVEVKWLIYYLHPVGAMTGDFVGLLEKGDTRALVLFVHWLRLMCAVDLWWCVRRVRRVCWVICEGLWARLGREEREIVRAPGVACGFLAGEEGME</sequence>
<dbReference type="InterPro" id="IPR021858">
    <property type="entry name" value="Fun_TF"/>
</dbReference>
<protein>
    <recommendedName>
        <fullName evidence="2">Zn(2)-C6 fungal-type domain-containing protein</fullName>
    </recommendedName>
</protein>
<reference evidence="3" key="1">
    <citation type="journal article" date="2021" name="Nat. Commun.">
        <title>Genetic determinants of endophytism in the Arabidopsis root mycobiome.</title>
        <authorList>
            <person name="Mesny F."/>
            <person name="Miyauchi S."/>
            <person name="Thiergart T."/>
            <person name="Pickel B."/>
            <person name="Atanasova L."/>
            <person name="Karlsson M."/>
            <person name="Huettel B."/>
            <person name="Barry K.W."/>
            <person name="Haridas S."/>
            <person name="Chen C."/>
            <person name="Bauer D."/>
            <person name="Andreopoulos W."/>
            <person name="Pangilinan J."/>
            <person name="LaButti K."/>
            <person name="Riley R."/>
            <person name="Lipzen A."/>
            <person name="Clum A."/>
            <person name="Drula E."/>
            <person name="Henrissat B."/>
            <person name="Kohler A."/>
            <person name="Grigoriev I.V."/>
            <person name="Martin F.M."/>
            <person name="Hacquard S."/>
        </authorList>
    </citation>
    <scope>NUCLEOTIDE SEQUENCE</scope>
    <source>
        <strain evidence="3">MPI-CAGE-CH-0243</strain>
    </source>
</reference>
<dbReference type="GO" id="GO:0001228">
    <property type="term" value="F:DNA-binding transcription activator activity, RNA polymerase II-specific"/>
    <property type="evidence" value="ECO:0007669"/>
    <property type="project" value="TreeGrafter"/>
</dbReference>
<dbReference type="PROSITE" id="PS50048">
    <property type="entry name" value="ZN2_CY6_FUNGAL_2"/>
    <property type="match status" value="1"/>
</dbReference>
<feature type="domain" description="Zn(2)-C6 fungal-type" evidence="2">
    <location>
        <begin position="55"/>
        <end position="85"/>
    </location>
</feature>
<proteinExistence type="predicted"/>
<dbReference type="SMART" id="SM00066">
    <property type="entry name" value="GAL4"/>
    <property type="match status" value="1"/>
</dbReference>
<dbReference type="Gene3D" id="4.10.240.10">
    <property type="entry name" value="Zn(2)-C6 fungal-type DNA-binding domain"/>
    <property type="match status" value="1"/>
</dbReference>
<gene>
    <name evidence="3" type="ORF">B0J11DRAFT_602276</name>
</gene>